<dbReference type="Gene3D" id="3.40.50.720">
    <property type="entry name" value="NAD(P)-binding Rossmann-like Domain"/>
    <property type="match status" value="1"/>
</dbReference>
<name>A0ABS5ADI7_9PSEU</name>
<gene>
    <name evidence="4" type="ORF">JOF53_003204</name>
</gene>
<dbReference type="Pfam" id="PF13561">
    <property type="entry name" value="adh_short_C2"/>
    <property type="match status" value="1"/>
</dbReference>
<dbReference type="EMBL" id="JAGIOO010000001">
    <property type="protein sequence ID" value="MBP2474332.1"/>
    <property type="molecule type" value="Genomic_DNA"/>
</dbReference>
<accession>A0ABS5ADI7</accession>
<feature type="domain" description="Ketoreductase" evidence="3">
    <location>
        <begin position="8"/>
        <end position="192"/>
    </location>
</feature>
<dbReference type="Proteomes" id="UP001519363">
    <property type="component" value="Unassembled WGS sequence"/>
</dbReference>
<evidence type="ECO:0000256" key="2">
    <source>
        <dbReference type="ARBA" id="ARBA00023002"/>
    </source>
</evidence>
<organism evidence="4 5">
    <name type="scientific">Crossiella equi</name>
    <dbReference type="NCBI Taxonomy" id="130796"/>
    <lineage>
        <taxon>Bacteria</taxon>
        <taxon>Bacillati</taxon>
        <taxon>Actinomycetota</taxon>
        <taxon>Actinomycetes</taxon>
        <taxon>Pseudonocardiales</taxon>
        <taxon>Pseudonocardiaceae</taxon>
        <taxon>Crossiella</taxon>
    </lineage>
</organism>
<evidence type="ECO:0000313" key="4">
    <source>
        <dbReference type="EMBL" id="MBP2474332.1"/>
    </source>
</evidence>
<dbReference type="InterPro" id="IPR036291">
    <property type="entry name" value="NAD(P)-bd_dom_sf"/>
</dbReference>
<dbReference type="InterPro" id="IPR002347">
    <property type="entry name" value="SDR_fam"/>
</dbReference>
<sequence length="248" mass="25538">MTTSQHGRVALVVGGSRGIGAATVRKLAQQGLHVAFSYLSSDVQAKELAERASAESGVRVLPLRADAGDPAEMARLVADVVTAFGRLDVLVYNAALFRTGPLLDPARDQAAMLRQFAVNVHGAVATTLAAAPHLPEGGRIVLVSSGAAGPNRGFLNGDYSASKAALESYGRAWAHEFGPRGVTVNIVRPGGTDTDMLDRSAIEEFVASLPLARLGQPADLAEAIAFLVSPAASYITGAVLNVDGGALA</sequence>
<evidence type="ECO:0000259" key="3">
    <source>
        <dbReference type="SMART" id="SM00822"/>
    </source>
</evidence>
<dbReference type="PANTHER" id="PTHR43639">
    <property type="entry name" value="OXIDOREDUCTASE, SHORT-CHAIN DEHYDROGENASE/REDUCTASE FAMILY (AFU_ORTHOLOGUE AFUA_5G02870)"/>
    <property type="match status" value="1"/>
</dbReference>
<evidence type="ECO:0000256" key="1">
    <source>
        <dbReference type="ARBA" id="ARBA00006484"/>
    </source>
</evidence>
<dbReference type="PRINTS" id="PR00081">
    <property type="entry name" value="GDHRDH"/>
</dbReference>
<dbReference type="CDD" id="cd05233">
    <property type="entry name" value="SDR_c"/>
    <property type="match status" value="1"/>
</dbReference>
<comment type="caution">
    <text evidence="4">The sequence shown here is derived from an EMBL/GenBank/DDBJ whole genome shotgun (WGS) entry which is preliminary data.</text>
</comment>
<proteinExistence type="inferred from homology"/>
<dbReference type="RefSeq" id="WP_086786958.1">
    <property type="nucleotide sequence ID" value="NZ_JAGIOO010000001.1"/>
</dbReference>
<dbReference type="InterPro" id="IPR057326">
    <property type="entry name" value="KR_dom"/>
</dbReference>
<dbReference type="EC" id="1.1.1.100" evidence="4"/>
<dbReference type="PANTHER" id="PTHR43639:SF1">
    <property type="entry name" value="SHORT-CHAIN DEHYDROGENASE_REDUCTASE FAMILY PROTEIN"/>
    <property type="match status" value="1"/>
</dbReference>
<comment type="similarity">
    <text evidence="1">Belongs to the short-chain dehydrogenases/reductases (SDR) family.</text>
</comment>
<dbReference type="SMART" id="SM00822">
    <property type="entry name" value="PKS_KR"/>
    <property type="match status" value="1"/>
</dbReference>
<reference evidence="4 5" key="1">
    <citation type="submission" date="2021-03" db="EMBL/GenBank/DDBJ databases">
        <title>Sequencing the genomes of 1000 actinobacteria strains.</title>
        <authorList>
            <person name="Klenk H.-P."/>
        </authorList>
    </citation>
    <scope>NUCLEOTIDE SEQUENCE [LARGE SCALE GENOMIC DNA]</scope>
    <source>
        <strain evidence="4 5">DSM 44580</strain>
    </source>
</reference>
<dbReference type="GO" id="GO:0004316">
    <property type="term" value="F:3-oxoacyl-[acyl-carrier-protein] reductase (NADPH) activity"/>
    <property type="evidence" value="ECO:0007669"/>
    <property type="project" value="UniProtKB-EC"/>
</dbReference>
<protein>
    <submittedName>
        <fullName evidence="4">3-oxoacyl-[acyl-carrier protein] reductase</fullName>
        <ecNumber evidence="4">1.1.1.100</ecNumber>
    </submittedName>
</protein>
<evidence type="ECO:0000313" key="5">
    <source>
        <dbReference type="Proteomes" id="UP001519363"/>
    </source>
</evidence>
<keyword evidence="5" id="KW-1185">Reference proteome</keyword>
<dbReference type="SUPFAM" id="SSF51735">
    <property type="entry name" value="NAD(P)-binding Rossmann-fold domains"/>
    <property type="match status" value="1"/>
</dbReference>
<dbReference type="PRINTS" id="PR00080">
    <property type="entry name" value="SDRFAMILY"/>
</dbReference>
<keyword evidence="2 4" id="KW-0560">Oxidoreductase</keyword>